<gene>
    <name evidence="6" type="ORF">CYY_008959</name>
</gene>
<evidence type="ECO:0000256" key="3">
    <source>
        <dbReference type="SAM" id="Coils"/>
    </source>
</evidence>
<reference evidence="6" key="1">
    <citation type="submission" date="2020-01" db="EMBL/GenBank/DDBJ databases">
        <title>Development of genomics and gene disruption for Polysphondylium violaceum indicates a role for the polyketide synthase stlB in stalk morphogenesis.</title>
        <authorList>
            <person name="Narita B."/>
            <person name="Kawabe Y."/>
            <person name="Kin K."/>
            <person name="Saito T."/>
            <person name="Gibbs R."/>
            <person name="Kuspa A."/>
            <person name="Muzny D."/>
            <person name="Queller D."/>
            <person name="Richards S."/>
            <person name="Strassman J."/>
            <person name="Sucgang R."/>
            <person name="Worley K."/>
            <person name="Schaap P."/>
        </authorList>
    </citation>
    <scope>NUCLEOTIDE SEQUENCE</scope>
    <source>
        <strain evidence="6">QSvi11</strain>
    </source>
</reference>
<proteinExistence type="predicted"/>
<feature type="coiled-coil region" evidence="3">
    <location>
        <begin position="325"/>
        <end position="383"/>
    </location>
</feature>
<keyword evidence="2" id="KW-0963">Cytoplasm</keyword>
<feature type="region of interest" description="Disordered" evidence="4">
    <location>
        <begin position="136"/>
        <end position="155"/>
    </location>
</feature>
<keyword evidence="3" id="KW-0175">Coiled coil</keyword>
<dbReference type="InterPro" id="IPR012943">
    <property type="entry name" value="Cnn_1N"/>
</dbReference>
<feature type="compositionally biased region" description="Acidic residues" evidence="4">
    <location>
        <begin position="11"/>
        <end position="23"/>
    </location>
</feature>
<dbReference type="AlphaFoldDB" id="A0A8J4UWM5"/>
<feature type="coiled-coil region" evidence="3">
    <location>
        <begin position="221"/>
        <end position="276"/>
    </location>
</feature>
<dbReference type="Proteomes" id="UP000695562">
    <property type="component" value="Unassembled WGS sequence"/>
</dbReference>
<keyword evidence="7" id="KW-1185">Reference proteome</keyword>
<feature type="non-terminal residue" evidence="6">
    <location>
        <position position="595"/>
    </location>
</feature>
<feature type="domain" description="Centrosomin N-terminal motif 1" evidence="5">
    <location>
        <begin position="157"/>
        <end position="228"/>
    </location>
</feature>
<comment type="subcellular location">
    <subcellularLocation>
        <location evidence="1">Cytoplasm</location>
    </subcellularLocation>
</comment>
<feature type="compositionally biased region" description="Low complexity" evidence="4">
    <location>
        <begin position="38"/>
        <end position="47"/>
    </location>
</feature>
<dbReference type="GO" id="GO:0005815">
    <property type="term" value="C:microtubule organizing center"/>
    <property type="evidence" value="ECO:0007669"/>
    <property type="project" value="InterPro"/>
</dbReference>
<protein>
    <recommendedName>
        <fullName evidence="5">Centrosomin N-terminal motif 1 domain-containing protein</fullName>
    </recommendedName>
</protein>
<dbReference type="OrthoDB" id="21683at2759"/>
<feature type="coiled-coil region" evidence="3">
    <location>
        <begin position="546"/>
        <end position="594"/>
    </location>
</feature>
<evidence type="ECO:0000256" key="4">
    <source>
        <dbReference type="SAM" id="MobiDB-lite"/>
    </source>
</evidence>
<evidence type="ECO:0000313" key="7">
    <source>
        <dbReference type="Proteomes" id="UP000695562"/>
    </source>
</evidence>
<feature type="compositionally biased region" description="Low complexity" evidence="4">
    <location>
        <begin position="78"/>
        <end position="126"/>
    </location>
</feature>
<evidence type="ECO:0000259" key="5">
    <source>
        <dbReference type="Pfam" id="PF07989"/>
    </source>
</evidence>
<name>A0A8J4UWM5_9MYCE</name>
<organism evidence="6 7">
    <name type="scientific">Polysphondylium violaceum</name>
    <dbReference type="NCBI Taxonomy" id="133409"/>
    <lineage>
        <taxon>Eukaryota</taxon>
        <taxon>Amoebozoa</taxon>
        <taxon>Evosea</taxon>
        <taxon>Eumycetozoa</taxon>
        <taxon>Dictyostelia</taxon>
        <taxon>Dictyosteliales</taxon>
        <taxon>Dictyosteliaceae</taxon>
        <taxon>Polysphondylium</taxon>
    </lineage>
</organism>
<accession>A0A8J4UWM5</accession>
<feature type="coiled-coil region" evidence="3">
    <location>
        <begin position="415"/>
        <end position="494"/>
    </location>
</feature>
<comment type="caution">
    <text evidence="6">The sequence shown here is derived from an EMBL/GenBank/DDBJ whole genome shotgun (WGS) entry which is preliminary data.</text>
</comment>
<dbReference type="EMBL" id="AJWJ01000607">
    <property type="protein sequence ID" value="KAF2069718.1"/>
    <property type="molecule type" value="Genomic_DNA"/>
</dbReference>
<evidence type="ECO:0000256" key="1">
    <source>
        <dbReference type="ARBA" id="ARBA00004496"/>
    </source>
</evidence>
<evidence type="ECO:0000313" key="6">
    <source>
        <dbReference type="EMBL" id="KAF2069718.1"/>
    </source>
</evidence>
<dbReference type="GO" id="GO:0005737">
    <property type="term" value="C:cytoplasm"/>
    <property type="evidence" value="ECO:0007669"/>
    <property type="project" value="UniProtKB-SubCell"/>
</dbReference>
<evidence type="ECO:0000256" key="2">
    <source>
        <dbReference type="ARBA" id="ARBA00022490"/>
    </source>
</evidence>
<feature type="region of interest" description="Disordered" evidence="4">
    <location>
        <begin position="1"/>
        <end position="126"/>
    </location>
</feature>
<feature type="compositionally biased region" description="Low complexity" evidence="4">
    <location>
        <begin position="56"/>
        <end position="65"/>
    </location>
</feature>
<sequence>MPPNSTTGGDDLADIEDDSDFDFNPETPLKNRFGKSATTTTTTTTTTANRGLNGLSSASTSTSTSPPLFSYRSSPPMMNGVNSNGNYNYQQQPSSSSSSSMSSYKGSSMSSINNNNNSNSSFRINRMNGSATDLTSSVSIDDMLPTPRSADNNDSNLKELSTQLEAYKKENFDLKMRLFYMQENVNRVTTSQDFDIMSQNVDLQVKLSEKITELEEKDRMVLKLGSAIDQSKAKIEKLKKNQAGLEDTIRKQKDDIDALNDDIAQKQQHIELQQQQLVDQRLLAQQPPVIYEQVPVVSAPSTRVVTQYINDPKDMETINQQDHLINDLKLKNNDCLRQIQDLNRQVAEYRNHDKYIKQLEDNIKELKQKEEKLLDTIDQLKQDLLAEQMKPLPHQDNSAVYEKIRKLQELHIKDLEKQKELQNKLDSALKKLEALKEHYESLRGNYELLLDRYNQAKTQLEAATLRIIELESQLEQKDLDFSALQHDIDQLRHQHQLAMDQADVNHLNELNSKAHLITELRNQIKRIRIDNQISITNEQETSVQMLHTFEESINGFQHDIQELENQLILTQNDKQDLEAQITHALAEKDQLAQER</sequence>
<dbReference type="Pfam" id="PF07989">
    <property type="entry name" value="Cnn_1N"/>
    <property type="match status" value="1"/>
</dbReference>